<reference evidence="5" key="2">
    <citation type="journal article" date="2023" name="Microbiol Resour">
        <title>Decontamination and Annotation of the Draft Genome Sequence of the Oomycete Lagenidium giganteum ARSEF 373.</title>
        <authorList>
            <person name="Morgan W.R."/>
            <person name="Tartar A."/>
        </authorList>
    </citation>
    <scope>NUCLEOTIDE SEQUENCE</scope>
    <source>
        <strain evidence="5">ARSEF 373</strain>
    </source>
</reference>
<dbReference type="Gene3D" id="3.30.70.3250">
    <property type="entry name" value="Ribonuclease P, Pop5 subunit"/>
    <property type="match status" value="1"/>
</dbReference>
<keyword evidence="4" id="KW-0539">Nucleus</keyword>
<comment type="caution">
    <text evidence="5">The sequence shown here is derived from an EMBL/GenBank/DDBJ whole genome shotgun (WGS) entry which is preliminary data.</text>
</comment>
<keyword evidence="3" id="KW-0819">tRNA processing</keyword>
<dbReference type="InterPro" id="IPR016819">
    <property type="entry name" value="RNase_P/MRP_POP5"/>
</dbReference>
<organism evidence="5 6">
    <name type="scientific">Lagenidium giganteum</name>
    <dbReference type="NCBI Taxonomy" id="4803"/>
    <lineage>
        <taxon>Eukaryota</taxon>
        <taxon>Sar</taxon>
        <taxon>Stramenopiles</taxon>
        <taxon>Oomycota</taxon>
        <taxon>Peronosporomycetes</taxon>
        <taxon>Pythiales</taxon>
        <taxon>Pythiaceae</taxon>
    </lineage>
</organism>
<proteinExistence type="inferred from homology"/>
<reference evidence="5" key="1">
    <citation type="submission" date="2022-11" db="EMBL/GenBank/DDBJ databases">
        <authorList>
            <person name="Morgan W.R."/>
            <person name="Tartar A."/>
        </authorList>
    </citation>
    <scope>NUCLEOTIDE SEQUENCE</scope>
    <source>
        <strain evidence="5">ARSEF 373</strain>
    </source>
</reference>
<protein>
    <submittedName>
        <fullName evidence="5">Uncharacterized protein</fullName>
    </submittedName>
</protein>
<sequence>MVRLKTRYLIVELDGPGKQKLSVKTKEDVTLIIRESVAKYYGDYGVGRTQYTYQVLYYSSHTRIGVVRCARELSRLVESSFFFVNGSAALEMRLRVVRECGT</sequence>
<dbReference type="AlphaFoldDB" id="A0AAV2Z8R1"/>
<dbReference type="InterPro" id="IPR002759">
    <property type="entry name" value="Pop5/Rpp14/Rnp2-like"/>
</dbReference>
<evidence type="ECO:0000256" key="3">
    <source>
        <dbReference type="ARBA" id="ARBA00022694"/>
    </source>
</evidence>
<evidence type="ECO:0000256" key="1">
    <source>
        <dbReference type="ARBA" id="ARBA00004123"/>
    </source>
</evidence>
<dbReference type="PANTHER" id="PTHR15441:SF2">
    <property type="entry name" value="RIBONUCLEASE P_MRP PROTEIN SUBUNIT POP5"/>
    <property type="match status" value="1"/>
</dbReference>
<gene>
    <name evidence="5" type="ORF">N0F65_000289</name>
</gene>
<accession>A0AAV2Z8R1</accession>
<dbReference type="GO" id="GO:0033204">
    <property type="term" value="F:ribonuclease P RNA binding"/>
    <property type="evidence" value="ECO:0007669"/>
    <property type="project" value="InterPro"/>
</dbReference>
<dbReference type="GO" id="GO:0030681">
    <property type="term" value="C:multimeric ribonuclease P complex"/>
    <property type="evidence" value="ECO:0007669"/>
    <property type="project" value="TreeGrafter"/>
</dbReference>
<dbReference type="EMBL" id="DAKRPA010000037">
    <property type="protein sequence ID" value="DBA02042.1"/>
    <property type="molecule type" value="Genomic_DNA"/>
</dbReference>
<dbReference type="InterPro" id="IPR038085">
    <property type="entry name" value="Rnp2-like_sf"/>
</dbReference>
<dbReference type="PIRSF" id="PIRSF023803">
    <property type="entry name" value="Ribonuclease_P_prd"/>
    <property type="match status" value="1"/>
</dbReference>
<dbReference type="SUPFAM" id="SSF160350">
    <property type="entry name" value="Rnp2-like"/>
    <property type="match status" value="1"/>
</dbReference>
<evidence type="ECO:0000256" key="2">
    <source>
        <dbReference type="ARBA" id="ARBA00010800"/>
    </source>
</evidence>
<evidence type="ECO:0000256" key="4">
    <source>
        <dbReference type="ARBA" id="ARBA00023242"/>
    </source>
</evidence>
<name>A0AAV2Z8R1_9STRA</name>
<dbReference type="Pfam" id="PF01900">
    <property type="entry name" value="RNase_P_Rpp14"/>
    <property type="match status" value="1"/>
</dbReference>
<keyword evidence="6" id="KW-1185">Reference proteome</keyword>
<dbReference type="GO" id="GO:0001682">
    <property type="term" value="P:tRNA 5'-leader removal"/>
    <property type="evidence" value="ECO:0007669"/>
    <property type="project" value="InterPro"/>
</dbReference>
<dbReference type="GO" id="GO:0000172">
    <property type="term" value="C:ribonuclease MRP complex"/>
    <property type="evidence" value="ECO:0007669"/>
    <property type="project" value="TreeGrafter"/>
</dbReference>
<dbReference type="Proteomes" id="UP001146120">
    <property type="component" value="Unassembled WGS sequence"/>
</dbReference>
<evidence type="ECO:0000313" key="6">
    <source>
        <dbReference type="Proteomes" id="UP001146120"/>
    </source>
</evidence>
<dbReference type="PANTHER" id="PTHR15441">
    <property type="entry name" value="RIBONUCLEASE P PROTEIN SUBUNIT P14"/>
    <property type="match status" value="1"/>
</dbReference>
<evidence type="ECO:0000313" key="5">
    <source>
        <dbReference type="EMBL" id="DBA02042.1"/>
    </source>
</evidence>
<dbReference type="GO" id="GO:0005730">
    <property type="term" value="C:nucleolus"/>
    <property type="evidence" value="ECO:0007669"/>
    <property type="project" value="TreeGrafter"/>
</dbReference>
<comment type="similarity">
    <text evidence="2">Belongs to the eukaryotic/archaeal RNase P protein component 2 family.</text>
</comment>
<comment type="subcellular location">
    <subcellularLocation>
        <location evidence="1">Nucleus</location>
    </subcellularLocation>
</comment>